<name>A0A231GMK6_PSEJE</name>
<feature type="domain" description="Tail specific protease" evidence="2">
    <location>
        <begin position="250"/>
        <end position="433"/>
    </location>
</feature>
<dbReference type="InterPro" id="IPR029045">
    <property type="entry name" value="ClpP/crotonase-like_dom_sf"/>
</dbReference>
<dbReference type="AlphaFoldDB" id="A0A231GMK6"/>
<dbReference type="Pfam" id="PF03572">
    <property type="entry name" value="Peptidase_S41"/>
    <property type="match status" value="1"/>
</dbReference>
<evidence type="ECO:0000256" key="1">
    <source>
        <dbReference type="SAM" id="SignalP"/>
    </source>
</evidence>
<dbReference type="SUPFAM" id="SSF52096">
    <property type="entry name" value="ClpP/crotonase"/>
    <property type="match status" value="1"/>
</dbReference>
<dbReference type="GO" id="GO:0008236">
    <property type="term" value="F:serine-type peptidase activity"/>
    <property type="evidence" value="ECO:0007669"/>
    <property type="project" value="InterPro"/>
</dbReference>
<feature type="signal peptide" evidence="1">
    <location>
        <begin position="1"/>
        <end position="27"/>
    </location>
</feature>
<evidence type="ECO:0000313" key="3">
    <source>
        <dbReference type="EMBL" id="SEB91019.1"/>
    </source>
</evidence>
<organism evidence="3 4">
    <name type="scientific">Pseudomonas jessenii</name>
    <dbReference type="NCBI Taxonomy" id="77298"/>
    <lineage>
        <taxon>Bacteria</taxon>
        <taxon>Pseudomonadati</taxon>
        <taxon>Pseudomonadota</taxon>
        <taxon>Gammaproteobacteria</taxon>
        <taxon>Pseudomonadales</taxon>
        <taxon>Pseudomonadaceae</taxon>
        <taxon>Pseudomonas</taxon>
    </lineage>
</organism>
<evidence type="ECO:0000259" key="2">
    <source>
        <dbReference type="Pfam" id="PF03572"/>
    </source>
</evidence>
<keyword evidence="4" id="KW-1185">Reference proteome</keyword>
<gene>
    <name evidence="3" type="ORF">SAMN04490187_2441</name>
</gene>
<sequence length="490" mass="54303">MTCNVFLLNRLCLMLLLLIDLPSFVLADEVHAKDWRAITVNDLSVIRQLVVTSHPGAIDRENESFSGWVERGYVDASQLSRRVNSRKDSLAVLNFYIAGFKDGHVGLSQPDKGSSSWAGFILDRRGQSFFVRRVAENWPVPLPPIGSEVISCDNKSVREKIESEISPYIDRRLDLQSTWLHLAQQLTVDDASYPVLARDLSKNCLVALPNGERQSFALLWQEDSGQLKTFLRQPQPPQSLQSLGEGRYWIHVSNFMPSAAENASLDKMLEAIKRINDAKLVVLDTRGNRGGNSLVGAEILSALLGSQRVKNLSEPSRAYAMWRVSPFALSTLNNALTTMGSDYGKDSEAYKFVLGLTGSMEFALHEKKDWLRQPNESSVLQEGARGSNTQGFKGKLALVTDSFCASACLDFADVVLAVPGVVHLGLPTSGDTLYIDIGSQTLPSGAQFWLPLKVWRGRARGNNQSYDPPFVFNGDINDTPAVQEWVLDHF</sequence>
<accession>A0A231GMK6</accession>
<dbReference type="GO" id="GO:0006508">
    <property type="term" value="P:proteolysis"/>
    <property type="evidence" value="ECO:0007669"/>
    <property type="project" value="InterPro"/>
</dbReference>
<keyword evidence="1" id="KW-0732">Signal</keyword>
<reference evidence="4" key="1">
    <citation type="submission" date="2016-10" db="EMBL/GenBank/DDBJ databases">
        <authorList>
            <person name="Varghese N."/>
            <person name="Submissions S."/>
        </authorList>
    </citation>
    <scope>NUCLEOTIDE SEQUENCE [LARGE SCALE GENOMIC DNA]</scope>
    <source>
        <strain evidence="4">BS3660</strain>
    </source>
</reference>
<dbReference type="RefSeq" id="WP_090453732.1">
    <property type="nucleotide sequence ID" value="NZ_FNTC01000002.1"/>
</dbReference>
<dbReference type="Gene3D" id="3.90.226.10">
    <property type="entry name" value="2-enoyl-CoA Hydratase, Chain A, domain 1"/>
    <property type="match status" value="1"/>
</dbReference>
<feature type="chain" id="PRO_5030040256" evidence="1">
    <location>
        <begin position="28"/>
        <end position="490"/>
    </location>
</feature>
<protein>
    <submittedName>
        <fullName evidence="3">Peptidase family S41</fullName>
    </submittedName>
</protein>
<evidence type="ECO:0000313" key="4">
    <source>
        <dbReference type="Proteomes" id="UP000198542"/>
    </source>
</evidence>
<proteinExistence type="predicted"/>
<dbReference type="InterPro" id="IPR005151">
    <property type="entry name" value="Tail-specific_protease"/>
</dbReference>
<dbReference type="Proteomes" id="UP000198542">
    <property type="component" value="Unassembled WGS sequence"/>
</dbReference>
<dbReference type="EMBL" id="FNTC01000002">
    <property type="protein sequence ID" value="SEB91019.1"/>
    <property type="molecule type" value="Genomic_DNA"/>
</dbReference>